<comment type="subcellular location">
    <subcellularLocation>
        <location evidence="1">Nucleus</location>
    </subcellularLocation>
</comment>
<dbReference type="PIRSF" id="PIRSF027081">
    <property type="entry name" value="RNase_P/MRP_p29_subunit"/>
    <property type="match status" value="1"/>
</dbReference>
<dbReference type="GO" id="GO:0000172">
    <property type="term" value="C:ribonuclease MRP complex"/>
    <property type="evidence" value="ECO:0007669"/>
    <property type="project" value="InterPro"/>
</dbReference>
<organism evidence="5 8">
    <name type="scientific">Ustilaginoidea virens</name>
    <name type="common">Rice false smut fungus</name>
    <name type="synonym">Villosiclava virens</name>
    <dbReference type="NCBI Taxonomy" id="1159556"/>
    <lineage>
        <taxon>Eukaryota</taxon>
        <taxon>Fungi</taxon>
        <taxon>Dikarya</taxon>
        <taxon>Ascomycota</taxon>
        <taxon>Pezizomycotina</taxon>
        <taxon>Sordariomycetes</taxon>
        <taxon>Hypocreomycetidae</taxon>
        <taxon>Hypocreales</taxon>
        <taxon>Clavicipitaceae</taxon>
        <taxon>Ustilaginoidea</taxon>
    </lineage>
</organism>
<dbReference type="RefSeq" id="XP_042993645.1">
    <property type="nucleotide sequence ID" value="XM_043137711.1"/>
</dbReference>
<dbReference type="KEGG" id="uvi:66060991"/>
<keyword evidence="7" id="KW-1185">Reference proteome</keyword>
<dbReference type="OrthoDB" id="124041at2759"/>
<dbReference type="EMBL" id="BBTG02000021">
    <property type="protein sequence ID" value="GAO17357.1"/>
    <property type="molecule type" value="Genomic_DNA"/>
</dbReference>
<dbReference type="GO" id="GO:0005634">
    <property type="term" value="C:nucleus"/>
    <property type="evidence" value="ECO:0007669"/>
    <property type="project" value="UniProtKB-SubCell"/>
</dbReference>
<name>A0A063C1C3_USTVR</name>
<reference evidence="6" key="3">
    <citation type="submission" date="2020-03" db="EMBL/GenBank/DDBJ databases">
        <title>A mixture of massive structural variations and highly conserved coding sequences in Ustilaginoidea virens genome.</title>
        <authorList>
            <person name="Zhang K."/>
            <person name="Zhao Z."/>
            <person name="Zhang Z."/>
            <person name="Li Y."/>
            <person name="Hsiang T."/>
            <person name="Sun W."/>
        </authorList>
    </citation>
    <scope>NUCLEOTIDE SEQUENCE</scope>
    <source>
        <strain evidence="6">UV-8b</strain>
    </source>
</reference>
<reference evidence="8" key="2">
    <citation type="journal article" date="2016" name="Genome Announc.">
        <title>Genome sequence of Ustilaginoidea virens IPU010, a rice pathogenic fungus causing false smut.</title>
        <authorList>
            <person name="Kumagai T."/>
            <person name="Ishii T."/>
            <person name="Terai G."/>
            <person name="Umemura M."/>
            <person name="Machida M."/>
            <person name="Asai K."/>
        </authorList>
    </citation>
    <scope>NUCLEOTIDE SEQUENCE [LARGE SCALE GENOMIC DNA]</scope>
    <source>
        <strain evidence="8">IPU010</strain>
    </source>
</reference>
<sequence length="226" mass="25493">MATSTPQQVTQELLARAHSPDSVNRIFNDKIQHRTLHLKPSSPPPAALSARAARRRARDQKKANSKLRPKPLSSRQRRRLGLYDIPRQGQKFDIYKPLHDLWQGYAREVLGSDIYRGGPEAAAKLASAELVGAQAQVVRSRCSGRVGIQGIIVRDRKFVFDMITRKRGLKVIPKEGTTFRIEVHPENNGPSANAKPFAFDVLGDQFMLRSADRANRKFKQHFLPNL</sequence>
<dbReference type="HOGENOM" id="CLU_078577_0_2_1"/>
<dbReference type="AlphaFoldDB" id="A0A063C1C3"/>
<dbReference type="GO" id="GO:0006364">
    <property type="term" value="P:rRNA processing"/>
    <property type="evidence" value="ECO:0007669"/>
    <property type="project" value="TreeGrafter"/>
</dbReference>
<dbReference type="InterPro" id="IPR036980">
    <property type="entry name" value="RNase_P/MRP_Rpp29_sf"/>
</dbReference>
<keyword evidence="3" id="KW-0819">tRNA processing</keyword>
<dbReference type="PANTHER" id="PTHR13348">
    <property type="entry name" value="RIBONUCLEASE P SUBUNIT P29"/>
    <property type="match status" value="1"/>
</dbReference>
<dbReference type="GO" id="GO:0030677">
    <property type="term" value="C:ribonuclease P complex"/>
    <property type="evidence" value="ECO:0007669"/>
    <property type="project" value="InterPro"/>
</dbReference>
<accession>A0A063C1C3</accession>
<dbReference type="SMART" id="SM00538">
    <property type="entry name" value="POP4"/>
    <property type="match status" value="1"/>
</dbReference>
<keyword evidence="3" id="KW-0539">Nucleus</keyword>
<evidence type="ECO:0000313" key="7">
    <source>
        <dbReference type="Proteomes" id="UP000027002"/>
    </source>
</evidence>
<dbReference type="GO" id="GO:0001682">
    <property type="term" value="P:tRNA 5'-leader removal"/>
    <property type="evidence" value="ECO:0007669"/>
    <property type="project" value="InterPro"/>
</dbReference>
<dbReference type="InterPro" id="IPR002730">
    <property type="entry name" value="Rpp29/RNP1"/>
</dbReference>
<comment type="similarity">
    <text evidence="2">Belongs to the eukaryotic/archaeal RNase P protein component 1 family.</text>
</comment>
<dbReference type="GeneID" id="66060991"/>
<evidence type="ECO:0000313" key="8">
    <source>
        <dbReference type="Proteomes" id="UP000054053"/>
    </source>
</evidence>
<gene>
    <name evidence="6" type="ORF">UV8b_00213</name>
    <name evidence="5" type="ORF">UVI_02038770</name>
</gene>
<evidence type="ECO:0000313" key="5">
    <source>
        <dbReference type="EMBL" id="GAO17357.1"/>
    </source>
</evidence>
<dbReference type="Proteomes" id="UP000054053">
    <property type="component" value="Unassembled WGS sequence"/>
</dbReference>
<proteinExistence type="inferred from homology"/>
<dbReference type="Pfam" id="PF01868">
    <property type="entry name" value="RNase_P-MRP_p29"/>
    <property type="match status" value="1"/>
</dbReference>
<dbReference type="SUPFAM" id="SSF101744">
    <property type="entry name" value="Rof/RNase P subunit-like"/>
    <property type="match status" value="1"/>
</dbReference>
<dbReference type="InterPro" id="IPR023534">
    <property type="entry name" value="Rof/RNase_P-like"/>
</dbReference>
<feature type="compositionally biased region" description="Basic residues" evidence="4">
    <location>
        <begin position="52"/>
        <end position="80"/>
    </location>
</feature>
<dbReference type="STRING" id="1159556.A0A063C1C3"/>
<protein>
    <recommendedName>
        <fullName evidence="3">Ribonuclease P protein subunit</fullName>
    </recommendedName>
</protein>
<feature type="region of interest" description="Disordered" evidence="4">
    <location>
        <begin position="36"/>
        <end position="80"/>
    </location>
</feature>
<evidence type="ECO:0000256" key="1">
    <source>
        <dbReference type="ARBA" id="ARBA00004123"/>
    </source>
</evidence>
<dbReference type="Gene3D" id="2.30.30.210">
    <property type="entry name" value="Ribonuclease P/MRP, subunit p29"/>
    <property type="match status" value="1"/>
</dbReference>
<dbReference type="Proteomes" id="UP000027002">
    <property type="component" value="Chromosome 1"/>
</dbReference>
<evidence type="ECO:0000256" key="2">
    <source>
        <dbReference type="ARBA" id="ARBA00006181"/>
    </source>
</evidence>
<evidence type="ECO:0000256" key="3">
    <source>
        <dbReference type="PIRNR" id="PIRNR027081"/>
    </source>
</evidence>
<dbReference type="InterPro" id="IPR016848">
    <property type="entry name" value="RNase_P/MRP_Rpp29-subunit"/>
</dbReference>
<dbReference type="PANTHER" id="PTHR13348:SF0">
    <property type="entry name" value="RIBONUCLEASE P PROTEIN SUBUNIT P29"/>
    <property type="match status" value="1"/>
</dbReference>
<reference evidence="5" key="1">
    <citation type="journal article" date="2016" name="Genome Announc.">
        <title>Genome Sequence of Ustilaginoidea virens IPU010, a Rice Pathogenic Fungus Causing False Smut.</title>
        <authorList>
            <person name="Kumagai T."/>
            <person name="Ishii T."/>
            <person name="Terai G."/>
            <person name="Umemura M."/>
            <person name="Machida M."/>
            <person name="Asai K."/>
        </authorList>
    </citation>
    <scope>NUCLEOTIDE SEQUENCE [LARGE SCALE GENOMIC DNA]</scope>
    <source>
        <strain evidence="5">IPU010</strain>
    </source>
</reference>
<evidence type="ECO:0000313" key="6">
    <source>
        <dbReference type="EMBL" id="QUC15972.1"/>
    </source>
</evidence>
<dbReference type="EMBL" id="CP072753">
    <property type="protein sequence ID" value="QUC15972.1"/>
    <property type="molecule type" value="Genomic_DNA"/>
</dbReference>
<evidence type="ECO:0000256" key="4">
    <source>
        <dbReference type="SAM" id="MobiDB-lite"/>
    </source>
</evidence>
<dbReference type="GO" id="GO:0033204">
    <property type="term" value="F:ribonuclease P RNA binding"/>
    <property type="evidence" value="ECO:0007669"/>
    <property type="project" value="InterPro"/>
</dbReference>